<dbReference type="Proteomes" id="UP001320768">
    <property type="component" value="Unassembled WGS sequence"/>
</dbReference>
<protein>
    <submittedName>
        <fullName evidence="4">ATP-binding cassette domain-containing protein</fullName>
    </submittedName>
</protein>
<comment type="caution">
    <text evidence="4">The sequence shown here is derived from an EMBL/GenBank/DDBJ whole genome shotgun (WGS) entry which is preliminary data.</text>
</comment>
<proteinExistence type="predicted"/>
<dbReference type="SUPFAM" id="SSF52540">
    <property type="entry name" value="P-loop containing nucleoside triphosphate hydrolases"/>
    <property type="match status" value="2"/>
</dbReference>
<dbReference type="Gene3D" id="3.40.50.300">
    <property type="entry name" value="P-loop containing nucleotide triphosphate hydrolases"/>
    <property type="match status" value="2"/>
</dbReference>
<name>A0ABT1L5N8_9GAMM</name>
<evidence type="ECO:0000256" key="1">
    <source>
        <dbReference type="ARBA" id="ARBA00022741"/>
    </source>
</evidence>
<dbReference type="PROSITE" id="PS50893">
    <property type="entry name" value="ABC_TRANSPORTER_2"/>
    <property type="match status" value="1"/>
</dbReference>
<sequence length="405" mass="45355">MTAIRLYAKEFSITDPIQTRALSCSLEAGECLQVIGPNQSGKTLLAQAIISDKIESYNGEVHKDPDVSYIPQQAWNTLNPTRSIAKHFYDILGLPIPKDTVVILERLNIPPLLQHQPCAILSHGQAQSAAILLALASKPKLLIADSPWEALSPLHQDIIQTEWLQHCKNGMAVLLFGHDATPRLGKWYFKLQPNRQLTPNIMKHSPSSEAFLTIRNLRPQRGPEPNPINLQLNLRQKMGIMGANGCGKSRLLMAIMQHIPYQGEILIDGKAITNDTLPKAQMVFQDVAASFNPKITLGSTKTDPSVNIEILMSLCHKLQLPARWEDMLPQQLPRTVLTSLALIRALSREPQLLLVDEPFAMGDMHWSQQCCQFLNEQNVAMIIVDHQQHFLNQCCHTIQQIPNET</sequence>
<dbReference type="InterPro" id="IPR003439">
    <property type="entry name" value="ABC_transporter-like_ATP-bd"/>
</dbReference>
<accession>A0ABT1L5N8</accession>
<keyword evidence="1" id="KW-0547">Nucleotide-binding</keyword>
<dbReference type="EMBL" id="JAKUDN010000002">
    <property type="protein sequence ID" value="MCP8352251.1"/>
    <property type="molecule type" value="Genomic_DNA"/>
</dbReference>
<dbReference type="GO" id="GO:0005524">
    <property type="term" value="F:ATP binding"/>
    <property type="evidence" value="ECO:0007669"/>
    <property type="project" value="UniProtKB-KW"/>
</dbReference>
<reference evidence="4 5" key="1">
    <citation type="journal article" date="2022" name="Nat. Microbiol.">
        <title>The microbiome of a bacterivorous marine choanoflagellate contains a resource-demanding obligate bacterial associate.</title>
        <authorList>
            <person name="Needham D.M."/>
            <person name="Poirier C."/>
            <person name="Bachy C."/>
            <person name="George E.E."/>
            <person name="Wilken S."/>
            <person name="Yung C.C.M."/>
            <person name="Limardo A.J."/>
            <person name="Morando M."/>
            <person name="Sudek L."/>
            <person name="Malmstrom R.R."/>
            <person name="Keeling P.J."/>
            <person name="Santoro A.E."/>
            <person name="Worden A.Z."/>
        </authorList>
    </citation>
    <scope>NUCLEOTIDE SEQUENCE [LARGE SCALE GENOMIC DNA]</scope>
    <source>
        <strain evidence="4 5">Comchoano-2</strain>
    </source>
</reference>
<evidence type="ECO:0000256" key="2">
    <source>
        <dbReference type="ARBA" id="ARBA00022840"/>
    </source>
</evidence>
<dbReference type="RefSeq" id="WP_258569358.1">
    <property type="nucleotide sequence ID" value="NZ_JAKUDN010000002.1"/>
</dbReference>
<dbReference type="Pfam" id="PF00005">
    <property type="entry name" value="ABC_tran"/>
    <property type="match status" value="2"/>
</dbReference>
<dbReference type="SMART" id="SM00382">
    <property type="entry name" value="AAA"/>
    <property type="match status" value="2"/>
</dbReference>
<organism evidence="4 5">
    <name type="scientific">Candidatus Synchoanobacter obligatus</name>
    <dbReference type="NCBI Taxonomy" id="2919597"/>
    <lineage>
        <taxon>Bacteria</taxon>
        <taxon>Pseudomonadati</taxon>
        <taxon>Pseudomonadota</taxon>
        <taxon>Gammaproteobacteria</taxon>
        <taxon>Candidatus Comchoanobacterales</taxon>
        <taxon>Candidatus Comchoanobacteraceae</taxon>
        <taxon>Candidatus Synchoanobacter</taxon>
    </lineage>
</organism>
<gene>
    <name evidence="4" type="ORF">MKS91_02985</name>
</gene>
<dbReference type="InterPro" id="IPR027417">
    <property type="entry name" value="P-loop_NTPase"/>
</dbReference>
<evidence type="ECO:0000313" key="5">
    <source>
        <dbReference type="Proteomes" id="UP001320768"/>
    </source>
</evidence>
<dbReference type="InterPro" id="IPR003593">
    <property type="entry name" value="AAA+_ATPase"/>
</dbReference>
<keyword evidence="2 4" id="KW-0067">ATP-binding</keyword>
<dbReference type="PANTHER" id="PTHR24220">
    <property type="entry name" value="IMPORT ATP-BINDING PROTEIN"/>
    <property type="match status" value="1"/>
</dbReference>
<keyword evidence="5" id="KW-1185">Reference proteome</keyword>
<dbReference type="InterPro" id="IPR015854">
    <property type="entry name" value="ABC_transpr_LolD-like"/>
</dbReference>
<evidence type="ECO:0000313" key="4">
    <source>
        <dbReference type="EMBL" id="MCP8352251.1"/>
    </source>
</evidence>
<evidence type="ECO:0000259" key="3">
    <source>
        <dbReference type="PROSITE" id="PS50893"/>
    </source>
</evidence>
<feature type="domain" description="ABC transporter" evidence="3">
    <location>
        <begin position="4"/>
        <end position="230"/>
    </location>
</feature>